<feature type="region of interest" description="Disordered" evidence="1">
    <location>
        <begin position="252"/>
        <end position="289"/>
    </location>
</feature>
<dbReference type="AlphaFoldDB" id="A0A078ANT1"/>
<evidence type="ECO:0000313" key="2">
    <source>
        <dbReference type="EMBL" id="CDW83819.1"/>
    </source>
</evidence>
<protein>
    <submittedName>
        <fullName evidence="2">Uncharacterized protein</fullName>
    </submittedName>
</protein>
<name>A0A078ANT1_STYLE</name>
<sequence>MGCCESRPEQQAQLQTQMQNKHEQLNFYFGNLGIDDECESIFKEMDKSIMGNQRGLSQSITTGQFIKRSRSQGLSSSGVMHKKRLPNVLRINAHSPDRSYQFADHNNSIQREDNSALIRKNPLEYFERSQQNINTSESTPIRPVNGQQIFSLQFYNISNNCILKKQQSVKISDLLQDSLQLTDRSNNLQDFSQINNQNEIIEELENEFSQRQDTQLSLNMGRVSPILHKHQSDKYLKVPHQKPYFIEPYKNEQSGGVMQGGQLGSPCKPQFNEDDEPESPYQKRQTDDEYKKIQRQVQTAQMYVGILKKHDSSRNQNNLKKQANNDEYYRLSNNQNTLQILKKQKTLTIQEQQPEYNIKNAKILTINSKKPINQFGIQKNKSFSPGIQRSSTMSLKKY</sequence>
<dbReference type="EMBL" id="CCKQ01012212">
    <property type="protein sequence ID" value="CDW83819.1"/>
    <property type="molecule type" value="Genomic_DNA"/>
</dbReference>
<proteinExistence type="predicted"/>
<keyword evidence="3" id="KW-1185">Reference proteome</keyword>
<dbReference type="InParanoid" id="A0A078ANT1"/>
<organism evidence="2 3">
    <name type="scientific">Stylonychia lemnae</name>
    <name type="common">Ciliate</name>
    <dbReference type="NCBI Taxonomy" id="5949"/>
    <lineage>
        <taxon>Eukaryota</taxon>
        <taxon>Sar</taxon>
        <taxon>Alveolata</taxon>
        <taxon>Ciliophora</taxon>
        <taxon>Intramacronucleata</taxon>
        <taxon>Spirotrichea</taxon>
        <taxon>Stichotrichia</taxon>
        <taxon>Sporadotrichida</taxon>
        <taxon>Oxytrichidae</taxon>
        <taxon>Stylonychinae</taxon>
        <taxon>Stylonychia</taxon>
    </lineage>
</organism>
<evidence type="ECO:0000256" key="1">
    <source>
        <dbReference type="SAM" id="MobiDB-lite"/>
    </source>
</evidence>
<evidence type="ECO:0000313" key="3">
    <source>
        <dbReference type="Proteomes" id="UP000039865"/>
    </source>
</evidence>
<gene>
    <name evidence="2" type="primary">Contig14443.g15385</name>
    <name evidence="2" type="ORF">STYLEM_12870</name>
</gene>
<dbReference type="Proteomes" id="UP000039865">
    <property type="component" value="Unassembled WGS sequence"/>
</dbReference>
<reference evidence="2 3" key="1">
    <citation type="submission" date="2014-06" db="EMBL/GenBank/DDBJ databases">
        <authorList>
            <person name="Swart Estienne"/>
        </authorList>
    </citation>
    <scope>NUCLEOTIDE SEQUENCE [LARGE SCALE GENOMIC DNA]</scope>
    <source>
        <strain evidence="2 3">130c</strain>
    </source>
</reference>
<accession>A0A078ANT1</accession>